<evidence type="ECO:0000313" key="2">
    <source>
        <dbReference type="EMBL" id="MCC9295023.1"/>
    </source>
</evidence>
<gene>
    <name evidence="2" type="ORF">LN736_09160</name>
</gene>
<feature type="transmembrane region" description="Helical" evidence="1">
    <location>
        <begin position="16"/>
        <end position="38"/>
    </location>
</feature>
<keyword evidence="1" id="KW-0812">Transmembrane</keyword>
<evidence type="ECO:0000256" key="1">
    <source>
        <dbReference type="SAM" id="Phobius"/>
    </source>
</evidence>
<dbReference type="Pfam" id="PF12730">
    <property type="entry name" value="ABC2_membrane_4"/>
    <property type="match status" value="1"/>
</dbReference>
<feature type="transmembrane region" description="Helical" evidence="1">
    <location>
        <begin position="219"/>
        <end position="244"/>
    </location>
</feature>
<sequence>MFNIIYGEFLKLKRSYLIIASIIASIFIPLVQCVMSLSNDYTGISDALKSTLVKDYRTSTELLCFQFLYIIFFAFISGYIFSREFSDKTANVLYSYPFGRIKIFAGKLIAIYLIILFVYICQFAAVYAALYIAWEELPSLSFIITDIKVNLYSMLFQFLIISIPVFIGIITKNIVFPLVYGILAAVSSSFFMAAGGIYLQMSPLMLPSLPIYFFYKGDPIDFILLFTNIIFILSISILFCIYCCKFMDME</sequence>
<reference evidence="2" key="1">
    <citation type="submission" date="2021-11" db="EMBL/GenBank/DDBJ databases">
        <authorList>
            <person name="Qingchun L."/>
            <person name="Dong Z."/>
            <person name="Zongwei Q."/>
            <person name="Jia Z."/>
            <person name="Duotao L."/>
        </authorList>
    </citation>
    <scope>NUCLEOTIDE SEQUENCE</scope>
    <source>
        <strain evidence="2">WLY-B-L2</strain>
    </source>
</reference>
<dbReference type="Proteomes" id="UP001165422">
    <property type="component" value="Unassembled WGS sequence"/>
</dbReference>
<feature type="transmembrane region" description="Helical" evidence="1">
    <location>
        <begin position="58"/>
        <end position="81"/>
    </location>
</feature>
<feature type="transmembrane region" description="Helical" evidence="1">
    <location>
        <begin position="178"/>
        <end position="199"/>
    </location>
</feature>
<keyword evidence="1" id="KW-0472">Membrane</keyword>
<keyword evidence="3" id="KW-1185">Reference proteome</keyword>
<dbReference type="RefSeq" id="WP_229981418.1">
    <property type="nucleotide sequence ID" value="NZ_JAJJPB010000009.1"/>
</dbReference>
<evidence type="ECO:0000313" key="3">
    <source>
        <dbReference type="Proteomes" id="UP001165422"/>
    </source>
</evidence>
<protein>
    <submittedName>
        <fullName evidence="2">ABC transporter permease</fullName>
    </submittedName>
</protein>
<dbReference type="EMBL" id="JAJJPB010000009">
    <property type="protein sequence ID" value="MCC9295023.1"/>
    <property type="molecule type" value="Genomic_DNA"/>
</dbReference>
<comment type="caution">
    <text evidence="2">The sequence shown here is derived from an EMBL/GenBank/DDBJ whole genome shotgun (WGS) entry which is preliminary data.</text>
</comment>
<feature type="transmembrane region" description="Helical" evidence="1">
    <location>
        <begin position="109"/>
        <end position="134"/>
    </location>
</feature>
<keyword evidence="1" id="KW-1133">Transmembrane helix</keyword>
<name>A0ABS8N8G7_9CLOT</name>
<accession>A0ABS8N8G7</accession>
<organism evidence="2 3">
    <name type="scientific">Clostridium aromativorans</name>
    <dbReference type="NCBI Taxonomy" id="2836848"/>
    <lineage>
        <taxon>Bacteria</taxon>
        <taxon>Bacillati</taxon>
        <taxon>Bacillota</taxon>
        <taxon>Clostridia</taxon>
        <taxon>Eubacteriales</taxon>
        <taxon>Clostridiaceae</taxon>
        <taxon>Clostridium</taxon>
    </lineage>
</organism>
<proteinExistence type="predicted"/>
<feature type="transmembrane region" description="Helical" evidence="1">
    <location>
        <begin position="154"/>
        <end position="171"/>
    </location>
</feature>